<feature type="domain" description="Luciferase-like" evidence="1">
    <location>
        <begin position="1"/>
        <end position="253"/>
    </location>
</feature>
<accession>A0A382D3C4</accession>
<dbReference type="PANTHER" id="PTHR30137">
    <property type="entry name" value="LUCIFERASE-LIKE MONOOXYGENASE"/>
    <property type="match status" value="1"/>
</dbReference>
<dbReference type="AlphaFoldDB" id="A0A382D3C4"/>
<evidence type="ECO:0000259" key="1">
    <source>
        <dbReference type="Pfam" id="PF00296"/>
    </source>
</evidence>
<dbReference type="InterPro" id="IPR011251">
    <property type="entry name" value="Luciferase-like_dom"/>
</dbReference>
<dbReference type="Gene3D" id="3.20.20.30">
    <property type="entry name" value="Luciferase-like domain"/>
    <property type="match status" value="1"/>
</dbReference>
<dbReference type="PANTHER" id="PTHR30137:SF6">
    <property type="entry name" value="LUCIFERASE-LIKE MONOOXYGENASE"/>
    <property type="match status" value="1"/>
</dbReference>
<dbReference type="Pfam" id="PF00296">
    <property type="entry name" value="Bac_luciferase"/>
    <property type="match status" value="1"/>
</dbReference>
<gene>
    <name evidence="2" type="ORF">METZ01_LOCUS185376</name>
</gene>
<evidence type="ECO:0000313" key="2">
    <source>
        <dbReference type="EMBL" id="SVB32522.1"/>
    </source>
</evidence>
<name>A0A382D3C4_9ZZZZ</name>
<protein>
    <recommendedName>
        <fullName evidence="1">Luciferase-like domain-containing protein</fullName>
    </recommendedName>
</protein>
<feature type="non-terminal residue" evidence="2">
    <location>
        <position position="281"/>
    </location>
</feature>
<organism evidence="2">
    <name type="scientific">marine metagenome</name>
    <dbReference type="NCBI Taxonomy" id="408172"/>
    <lineage>
        <taxon>unclassified sequences</taxon>
        <taxon>metagenomes</taxon>
        <taxon>ecological metagenomes</taxon>
    </lineage>
</organism>
<reference evidence="2" key="1">
    <citation type="submission" date="2018-05" db="EMBL/GenBank/DDBJ databases">
        <authorList>
            <person name="Lanie J.A."/>
            <person name="Ng W.-L."/>
            <person name="Kazmierczak K.M."/>
            <person name="Andrzejewski T.M."/>
            <person name="Davidsen T.M."/>
            <person name="Wayne K.J."/>
            <person name="Tettelin H."/>
            <person name="Glass J.I."/>
            <person name="Rusch D."/>
            <person name="Podicherti R."/>
            <person name="Tsui H.-C.T."/>
            <person name="Winkler M.E."/>
        </authorList>
    </citation>
    <scope>NUCLEOTIDE SEQUENCE</scope>
</reference>
<dbReference type="SUPFAM" id="SSF51679">
    <property type="entry name" value="Bacterial luciferase-like"/>
    <property type="match status" value="1"/>
</dbReference>
<dbReference type="GO" id="GO:0005829">
    <property type="term" value="C:cytosol"/>
    <property type="evidence" value="ECO:0007669"/>
    <property type="project" value="TreeGrafter"/>
</dbReference>
<dbReference type="GO" id="GO:0016705">
    <property type="term" value="F:oxidoreductase activity, acting on paired donors, with incorporation or reduction of molecular oxygen"/>
    <property type="evidence" value="ECO:0007669"/>
    <property type="project" value="InterPro"/>
</dbReference>
<dbReference type="EMBL" id="UINC01037274">
    <property type="protein sequence ID" value="SVB32522.1"/>
    <property type="molecule type" value="Genomic_DNA"/>
</dbReference>
<sequence>MKFGTFILQVSPSPDLDTLIIDNTLNEAMLAETLGFDAIWLTEHYFAGDTVYADPVVFGAAVAAVTNRITIGLAVVQMAFHHPVKLAAQTALLDNLSHGRLIVGTGRGSAYNAYEYMGFGVTVGEGRERMMEAEELLLRSWTEENLDFDGEYWKVKFPLMRPVTYQKPHPPLIRACLGIDSLSEMAKLGRPVLMGIEKPGEYRSRLNLARDIMLDESLGETIIEHFMENTWVRKSVYVAETRHQAEQEAIEAFQLERKHISDARKKFNPQDYHEDLPLPPA</sequence>
<proteinExistence type="predicted"/>
<dbReference type="InterPro" id="IPR050766">
    <property type="entry name" value="Bact_Lucif_Oxidored"/>
</dbReference>
<dbReference type="InterPro" id="IPR036661">
    <property type="entry name" value="Luciferase-like_sf"/>
</dbReference>